<proteinExistence type="predicted"/>
<organism evidence="1 2">
    <name type="scientific">Actinokineospora xionganensis</name>
    <dbReference type="NCBI Taxonomy" id="2684470"/>
    <lineage>
        <taxon>Bacteria</taxon>
        <taxon>Bacillati</taxon>
        <taxon>Actinomycetota</taxon>
        <taxon>Actinomycetes</taxon>
        <taxon>Pseudonocardiales</taxon>
        <taxon>Pseudonocardiaceae</taxon>
        <taxon>Actinokineospora</taxon>
    </lineage>
</organism>
<sequence>MADHRAQVEDLLADYRRSRDQLAGVHRALAGISESATSPCGLVTVTVSAQGALTGLEIADTAYRTYRPHELSTVIVRAAADAALKAGRAMSEVVAPVLPAGTDPEALIKGTADLTPTETIPDPVIDDESFEDVHWLESGRS</sequence>
<reference evidence="1 2" key="1">
    <citation type="submission" date="2020-06" db="EMBL/GenBank/DDBJ databases">
        <title>Actinokineospora xiongansis sp. nov., isolated from soil of Baiyangdian.</title>
        <authorList>
            <person name="Zhang X."/>
        </authorList>
    </citation>
    <scope>NUCLEOTIDE SEQUENCE [LARGE SCALE GENOMIC DNA]</scope>
    <source>
        <strain evidence="1 2">HBU206404</strain>
    </source>
</reference>
<dbReference type="EMBL" id="JABVED010000007">
    <property type="protein sequence ID" value="MBC6448439.1"/>
    <property type="molecule type" value="Genomic_DNA"/>
</dbReference>
<dbReference type="Pfam" id="PF02575">
    <property type="entry name" value="YbaB_DNA_bd"/>
    <property type="match status" value="1"/>
</dbReference>
<dbReference type="Gene3D" id="3.30.1310.10">
    <property type="entry name" value="Nucleoid-associated protein YbaB-like domain"/>
    <property type="match status" value="1"/>
</dbReference>
<protein>
    <submittedName>
        <fullName evidence="1">YbaB/EbfC family nucleoid-associated protein</fullName>
    </submittedName>
</protein>
<dbReference type="SUPFAM" id="SSF82607">
    <property type="entry name" value="YbaB-like"/>
    <property type="match status" value="1"/>
</dbReference>
<keyword evidence="2" id="KW-1185">Reference proteome</keyword>
<name>A0ABR7L6W5_9PSEU</name>
<gene>
    <name evidence="1" type="ORF">GPZ80_14795</name>
</gene>
<dbReference type="RefSeq" id="WP_187220915.1">
    <property type="nucleotide sequence ID" value="NZ_JABVED010000007.1"/>
</dbReference>
<comment type="caution">
    <text evidence="1">The sequence shown here is derived from an EMBL/GenBank/DDBJ whole genome shotgun (WGS) entry which is preliminary data.</text>
</comment>
<dbReference type="InterPro" id="IPR004401">
    <property type="entry name" value="YbaB/EbfC"/>
</dbReference>
<evidence type="ECO:0000313" key="1">
    <source>
        <dbReference type="EMBL" id="MBC6448439.1"/>
    </source>
</evidence>
<evidence type="ECO:0000313" key="2">
    <source>
        <dbReference type="Proteomes" id="UP000734823"/>
    </source>
</evidence>
<dbReference type="InterPro" id="IPR036894">
    <property type="entry name" value="YbaB-like_sf"/>
</dbReference>
<dbReference type="Proteomes" id="UP000734823">
    <property type="component" value="Unassembled WGS sequence"/>
</dbReference>
<accession>A0ABR7L6W5</accession>